<keyword evidence="3" id="KW-1185">Reference proteome</keyword>
<gene>
    <name evidence="2" type="ORF">DFR68_106455</name>
</gene>
<keyword evidence="1" id="KW-0472">Membrane</keyword>
<organism evidence="2 3">
    <name type="scientific">Nocardia mexicana</name>
    <dbReference type="NCBI Taxonomy" id="279262"/>
    <lineage>
        <taxon>Bacteria</taxon>
        <taxon>Bacillati</taxon>
        <taxon>Actinomycetota</taxon>
        <taxon>Actinomycetes</taxon>
        <taxon>Mycobacteriales</taxon>
        <taxon>Nocardiaceae</taxon>
        <taxon>Nocardia</taxon>
    </lineage>
</organism>
<comment type="caution">
    <text evidence="2">The sequence shown here is derived from an EMBL/GenBank/DDBJ whole genome shotgun (WGS) entry which is preliminary data.</text>
</comment>
<keyword evidence="1" id="KW-1133">Transmembrane helix</keyword>
<keyword evidence="1" id="KW-0812">Transmembrane</keyword>
<proteinExistence type="predicted"/>
<sequence>MRFPAQWRHRRWAYVRTGAGVLAAIALMCAALLLLPERTAPGHDGQPVVLLPVISTVPPPAPIPASPTG</sequence>
<protein>
    <submittedName>
        <fullName evidence="2">Uncharacterized protein</fullName>
    </submittedName>
</protein>
<reference evidence="2 3" key="1">
    <citation type="submission" date="2018-07" db="EMBL/GenBank/DDBJ databases">
        <title>Genomic Encyclopedia of Type Strains, Phase IV (KMG-IV): sequencing the most valuable type-strain genomes for metagenomic binning, comparative biology and taxonomic classification.</title>
        <authorList>
            <person name="Goeker M."/>
        </authorList>
    </citation>
    <scope>NUCLEOTIDE SEQUENCE [LARGE SCALE GENOMIC DNA]</scope>
    <source>
        <strain evidence="2 3">DSM 44952</strain>
    </source>
</reference>
<dbReference type="RefSeq" id="WP_068033010.1">
    <property type="nucleotide sequence ID" value="NZ_QQAZ01000006.1"/>
</dbReference>
<accession>A0A370H2H1</accession>
<evidence type="ECO:0000256" key="1">
    <source>
        <dbReference type="SAM" id="Phobius"/>
    </source>
</evidence>
<evidence type="ECO:0000313" key="3">
    <source>
        <dbReference type="Proteomes" id="UP000255355"/>
    </source>
</evidence>
<evidence type="ECO:0000313" key="2">
    <source>
        <dbReference type="EMBL" id="RDI50017.1"/>
    </source>
</evidence>
<feature type="transmembrane region" description="Helical" evidence="1">
    <location>
        <begin position="12"/>
        <end position="35"/>
    </location>
</feature>
<dbReference type="EMBL" id="QQAZ01000006">
    <property type="protein sequence ID" value="RDI50017.1"/>
    <property type="molecule type" value="Genomic_DNA"/>
</dbReference>
<dbReference type="Proteomes" id="UP000255355">
    <property type="component" value="Unassembled WGS sequence"/>
</dbReference>
<name>A0A370H2H1_9NOCA</name>
<dbReference type="AlphaFoldDB" id="A0A370H2H1"/>